<feature type="compositionally biased region" description="Basic and acidic residues" evidence="1">
    <location>
        <begin position="1"/>
        <end position="15"/>
    </location>
</feature>
<dbReference type="SUPFAM" id="SSF48403">
    <property type="entry name" value="Ankyrin repeat"/>
    <property type="match status" value="1"/>
</dbReference>
<accession>A0A1J3D7J0</accession>
<feature type="region of interest" description="Disordered" evidence="1">
    <location>
        <begin position="1"/>
        <end position="44"/>
    </location>
</feature>
<protein>
    <submittedName>
        <fullName evidence="2">Ankyrin repeat protein SKIP35</fullName>
    </submittedName>
</protein>
<dbReference type="EMBL" id="GEVM01009004">
    <property type="protein sequence ID" value="JAU96934.1"/>
    <property type="molecule type" value="Transcribed_RNA"/>
</dbReference>
<evidence type="ECO:0000256" key="1">
    <source>
        <dbReference type="SAM" id="MobiDB-lite"/>
    </source>
</evidence>
<name>A0A1J3D7J0_NOCCA</name>
<dbReference type="PANTHER" id="PTHR36024">
    <property type="entry name" value="ANKYRIN REPEAT PROTEIN SKIP35"/>
    <property type="match status" value="1"/>
</dbReference>
<dbReference type="PANTHER" id="PTHR36024:SF5">
    <property type="entry name" value="ANKYRIN REPEAT PROTEIN SKIP35"/>
    <property type="match status" value="1"/>
</dbReference>
<organism evidence="2">
    <name type="scientific">Noccaea caerulescens</name>
    <name type="common">Alpine penny-cress</name>
    <name type="synonym">Thlaspi caerulescens</name>
    <dbReference type="NCBI Taxonomy" id="107243"/>
    <lineage>
        <taxon>Eukaryota</taxon>
        <taxon>Viridiplantae</taxon>
        <taxon>Streptophyta</taxon>
        <taxon>Embryophyta</taxon>
        <taxon>Tracheophyta</taxon>
        <taxon>Spermatophyta</taxon>
        <taxon>Magnoliopsida</taxon>
        <taxon>eudicotyledons</taxon>
        <taxon>Gunneridae</taxon>
        <taxon>Pentapetalae</taxon>
        <taxon>rosids</taxon>
        <taxon>malvids</taxon>
        <taxon>Brassicales</taxon>
        <taxon>Brassicaceae</taxon>
        <taxon>Coluteocarpeae</taxon>
        <taxon>Noccaea</taxon>
    </lineage>
</organism>
<dbReference type="Gene3D" id="1.25.40.20">
    <property type="entry name" value="Ankyrin repeat-containing domain"/>
    <property type="match status" value="1"/>
</dbReference>
<dbReference type="InterPro" id="IPR036770">
    <property type="entry name" value="Ankyrin_rpt-contain_sf"/>
</dbReference>
<evidence type="ECO:0000313" key="3">
    <source>
        <dbReference type="EMBL" id="JAU96934.1"/>
    </source>
</evidence>
<feature type="compositionally biased region" description="Basic and acidic residues" evidence="1">
    <location>
        <begin position="31"/>
        <end position="44"/>
    </location>
</feature>
<reference evidence="2" key="1">
    <citation type="submission" date="2016-07" db="EMBL/GenBank/DDBJ databases">
        <title>De novo transcriptome assembly of four accessions of the metal hyperaccumulator plant Noccaea caerulescens.</title>
        <authorList>
            <person name="Blande D."/>
            <person name="Halimaa P."/>
            <person name="Tervahauta A.I."/>
            <person name="Aarts M.G."/>
            <person name="Karenlampi S.O."/>
        </authorList>
    </citation>
    <scope>NUCLEOTIDE SEQUENCE</scope>
</reference>
<dbReference type="EMBL" id="GEVI01018643">
    <property type="protein sequence ID" value="JAU13677.1"/>
    <property type="molecule type" value="Transcribed_RNA"/>
</dbReference>
<gene>
    <name evidence="2" type="ORF">GA_TR20640_c0_g1_i1_g.68811</name>
    <name evidence="3" type="ORF">MP_TR10336_c0_g1_i1_g.31617</name>
</gene>
<dbReference type="AlphaFoldDB" id="A0A1J3D7J0"/>
<sequence>MENHSVSDDELHPDEPLGSELETEETIAQSSEKDFQDGTVEKGEGSDVVFAREGPLIVIGKDQASTQPSKCSGCNIKKLKCRGTDDHLLEKGNLGKEKKLNRHDRIELGRLFQSAISSQDWEISERLIQLADLQTLNDLLCISLDSIWFLRTEHELRGITGLISQIVCHGAHDYTRATLRTSFLASCVSSCQSRTLSLADTVTVMAQRLHERLQECSGDEVLKAEAGAKVQKFTEWALKCIGFHSRCQGAKDRVSHNSAAETELQLSAFKMFLDLAGNHLSGRDFTEAFDAACFPLTLFSNSFDPGWASGVSATVIQGLLGMLVEGGADNVNQCFLEASRFGSTELVRVLLHIAQRNSLDVDVDLALGFASHYCKVGTMKCLVEEGNAIAFLGPLMRAAERGCMQVVEWFVKRGCRDMELCLALTAATSSSQVEVAAYLLPHVPPTVLTALSIEILKAAGERSGGSLQGVEFLLKSDFLGDSVATYSVADSIARSSSEDETVPSDLKSFLREHWSESAFEEGMRESHENFMNFMRVLKRGESDISLRDLPAPLRVAIAYMPLYRECVNAGGQLLSQRLRGQLVEAVRQLQGCVVALVEVNETHNLMAVLEHHLTAIFG</sequence>
<proteinExistence type="predicted"/>
<dbReference type="InterPro" id="IPR044956">
    <property type="entry name" value="SKIP35"/>
</dbReference>
<evidence type="ECO:0000313" key="2">
    <source>
        <dbReference type="EMBL" id="JAU13677.1"/>
    </source>
</evidence>